<accession>A0AA46ACI9</accession>
<organism evidence="3 4">
    <name type="scientific">Laceyella tengchongensis</name>
    <dbReference type="NCBI Taxonomy" id="574699"/>
    <lineage>
        <taxon>Bacteria</taxon>
        <taxon>Bacillati</taxon>
        <taxon>Bacillota</taxon>
        <taxon>Bacilli</taxon>
        <taxon>Bacillales</taxon>
        <taxon>Thermoactinomycetaceae</taxon>
        <taxon>Laceyella</taxon>
    </lineage>
</organism>
<reference evidence="3" key="1">
    <citation type="submission" date="2017-05" db="EMBL/GenBank/DDBJ databases">
        <authorList>
            <person name="Varghese N."/>
            <person name="Submissions S."/>
        </authorList>
    </citation>
    <scope>NUCLEOTIDE SEQUENCE</scope>
    <source>
        <strain evidence="3">DSM 45262</strain>
    </source>
</reference>
<dbReference type="CDD" id="cd02966">
    <property type="entry name" value="TlpA_like_family"/>
    <property type="match status" value="1"/>
</dbReference>
<dbReference type="PANTHER" id="PTHR42852:SF17">
    <property type="entry name" value="THIOREDOXIN-LIKE PROTEIN HI_1115"/>
    <property type="match status" value="1"/>
</dbReference>
<dbReference type="InterPro" id="IPR000866">
    <property type="entry name" value="AhpC/TSA"/>
</dbReference>
<keyword evidence="4" id="KW-1185">Reference proteome</keyword>
<evidence type="ECO:0000313" key="4">
    <source>
        <dbReference type="Proteomes" id="UP001157946"/>
    </source>
</evidence>
<evidence type="ECO:0000259" key="2">
    <source>
        <dbReference type="PROSITE" id="PS51352"/>
    </source>
</evidence>
<dbReference type="InterPro" id="IPR050553">
    <property type="entry name" value="Thioredoxin_ResA/DsbE_sf"/>
</dbReference>
<gene>
    <name evidence="3" type="ORF">SAMN06265361_1013</name>
</gene>
<evidence type="ECO:0000313" key="3">
    <source>
        <dbReference type="EMBL" id="SMP00215.1"/>
    </source>
</evidence>
<feature type="domain" description="Thioredoxin" evidence="2">
    <location>
        <begin position="1"/>
        <end position="141"/>
    </location>
</feature>
<sequence>MDKPQAPSFALLDLEGRTHRLEHYAGQLIWLEFWVTWCSACLDALPRKEVLYRTMQHPKVTFLTIDVTGREASPDRIVAFMKQSSFTFPVLRDEGTKVTDAYGVTSVPTTVLIDQQGRIHGRYDETVPLPQIISEIGKLLS</sequence>
<dbReference type="InterPro" id="IPR013766">
    <property type="entry name" value="Thioredoxin_domain"/>
</dbReference>
<evidence type="ECO:0000256" key="1">
    <source>
        <dbReference type="ARBA" id="ARBA00023157"/>
    </source>
</evidence>
<dbReference type="PROSITE" id="PS51352">
    <property type="entry name" value="THIOREDOXIN_2"/>
    <property type="match status" value="1"/>
</dbReference>
<dbReference type="AlphaFoldDB" id="A0AA46ACI9"/>
<dbReference type="SUPFAM" id="SSF52833">
    <property type="entry name" value="Thioredoxin-like"/>
    <property type="match status" value="1"/>
</dbReference>
<dbReference type="InterPro" id="IPR036249">
    <property type="entry name" value="Thioredoxin-like_sf"/>
</dbReference>
<keyword evidence="1" id="KW-1015">Disulfide bond</keyword>
<protein>
    <submittedName>
        <fullName evidence="3">Peroxiredoxin</fullName>
    </submittedName>
</protein>
<dbReference type="PANTHER" id="PTHR42852">
    <property type="entry name" value="THIOL:DISULFIDE INTERCHANGE PROTEIN DSBE"/>
    <property type="match status" value="1"/>
</dbReference>
<comment type="caution">
    <text evidence="3">The sequence shown here is derived from an EMBL/GenBank/DDBJ whole genome shotgun (WGS) entry which is preliminary data.</text>
</comment>
<dbReference type="GO" id="GO:0016209">
    <property type="term" value="F:antioxidant activity"/>
    <property type="evidence" value="ECO:0007669"/>
    <property type="project" value="InterPro"/>
</dbReference>
<dbReference type="Proteomes" id="UP001157946">
    <property type="component" value="Unassembled WGS sequence"/>
</dbReference>
<proteinExistence type="predicted"/>
<name>A0AA46ACI9_9BACL</name>
<dbReference type="EMBL" id="FXTU01000001">
    <property type="protein sequence ID" value="SMP00215.1"/>
    <property type="molecule type" value="Genomic_DNA"/>
</dbReference>
<dbReference type="Pfam" id="PF00578">
    <property type="entry name" value="AhpC-TSA"/>
    <property type="match status" value="1"/>
</dbReference>
<dbReference type="Gene3D" id="3.40.30.10">
    <property type="entry name" value="Glutaredoxin"/>
    <property type="match status" value="1"/>
</dbReference>
<dbReference type="GO" id="GO:0016491">
    <property type="term" value="F:oxidoreductase activity"/>
    <property type="evidence" value="ECO:0007669"/>
    <property type="project" value="InterPro"/>
</dbReference>
<dbReference type="RefSeq" id="WP_284723783.1">
    <property type="nucleotide sequence ID" value="NZ_FXTU01000001.1"/>
</dbReference>